<feature type="binding site" evidence="9">
    <location>
        <position position="183"/>
    </location>
    <ligand>
        <name>ATP</name>
        <dbReference type="ChEBI" id="CHEBI:30616"/>
    </ligand>
</feature>
<dbReference type="SUPFAM" id="SSF54919">
    <property type="entry name" value="Nucleoside diphosphate kinase, NDK"/>
    <property type="match status" value="1"/>
</dbReference>
<comment type="similarity">
    <text evidence="4 9 10">Belongs to the NDK family.</text>
</comment>
<evidence type="ECO:0000256" key="11">
    <source>
        <dbReference type="RuleBase" id="RU004013"/>
    </source>
</evidence>
<reference evidence="13 14" key="1">
    <citation type="journal article" date="2018" name="Plant J.">
        <title>Genome sequences of Chlorella sorokiniana UTEX 1602 and Micractinium conductrix SAG 241.80: implications to maltose excretion by a green alga.</title>
        <authorList>
            <person name="Arriola M.B."/>
            <person name="Velmurugan N."/>
            <person name="Zhang Y."/>
            <person name="Plunkett M.H."/>
            <person name="Hondzo H."/>
            <person name="Barney B.M."/>
        </authorList>
    </citation>
    <scope>NUCLEOTIDE SEQUENCE [LARGE SCALE GENOMIC DNA]</scope>
    <source>
        <strain evidence="13 14">SAG 241.80</strain>
    </source>
</reference>
<evidence type="ECO:0000256" key="6">
    <source>
        <dbReference type="ARBA" id="ARBA00022741"/>
    </source>
</evidence>
<gene>
    <name evidence="13" type="ORF">C2E20_7832</name>
</gene>
<keyword evidence="7 11" id="KW-0418">Kinase</keyword>
<keyword evidence="5 11" id="KW-0808">Transferase</keyword>
<dbReference type="GO" id="GO:0005524">
    <property type="term" value="F:ATP binding"/>
    <property type="evidence" value="ECO:0007669"/>
    <property type="project" value="UniProtKB-KW"/>
</dbReference>
<dbReference type="InterPro" id="IPR023005">
    <property type="entry name" value="Nucleoside_diP_kinase_AS"/>
</dbReference>
<comment type="catalytic activity">
    <reaction evidence="1 11">
        <text>a 2'-deoxyribonucleoside 5'-diphosphate + ATP = a 2'-deoxyribonucleoside 5'-triphosphate + ADP</text>
        <dbReference type="Rhea" id="RHEA:44640"/>
        <dbReference type="ChEBI" id="CHEBI:30616"/>
        <dbReference type="ChEBI" id="CHEBI:61560"/>
        <dbReference type="ChEBI" id="CHEBI:73316"/>
        <dbReference type="ChEBI" id="CHEBI:456216"/>
        <dbReference type="EC" id="2.7.4.6"/>
    </reaction>
</comment>
<dbReference type="PROSITE" id="PS00469">
    <property type="entry name" value="NDPK"/>
    <property type="match status" value="1"/>
</dbReference>
<evidence type="ECO:0000259" key="12">
    <source>
        <dbReference type="SMART" id="SM00562"/>
    </source>
</evidence>
<feature type="binding site" evidence="9">
    <location>
        <position position="156"/>
    </location>
    <ligand>
        <name>ATP</name>
        <dbReference type="ChEBI" id="CHEBI:30616"/>
    </ligand>
</feature>
<evidence type="ECO:0000313" key="14">
    <source>
        <dbReference type="Proteomes" id="UP000239649"/>
    </source>
</evidence>
<evidence type="ECO:0000256" key="7">
    <source>
        <dbReference type="ARBA" id="ARBA00022777"/>
    </source>
</evidence>
<dbReference type="SMART" id="SM00562">
    <property type="entry name" value="NDK"/>
    <property type="match status" value="1"/>
</dbReference>
<feature type="active site" description="Pros-phosphohistidine intermediate" evidence="9">
    <location>
        <position position="186"/>
    </location>
</feature>
<feature type="domain" description="Nucleoside diphosphate kinase-like" evidence="12">
    <location>
        <begin position="72"/>
        <end position="209"/>
    </location>
</feature>
<evidence type="ECO:0000256" key="2">
    <source>
        <dbReference type="ARBA" id="ARBA00000937"/>
    </source>
</evidence>
<evidence type="ECO:0000256" key="1">
    <source>
        <dbReference type="ARBA" id="ARBA00000082"/>
    </source>
</evidence>
<dbReference type="GO" id="GO:0006228">
    <property type="term" value="P:UTP biosynthetic process"/>
    <property type="evidence" value="ECO:0007669"/>
    <property type="project" value="InterPro"/>
</dbReference>
<evidence type="ECO:0000256" key="9">
    <source>
        <dbReference type="PROSITE-ProRule" id="PRU00706"/>
    </source>
</evidence>
<organism evidence="13 14">
    <name type="scientific">Micractinium conductrix</name>
    <dbReference type="NCBI Taxonomy" id="554055"/>
    <lineage>
        <taxon>Eukaryota</taxon>
        <taxon>Viridiplantae</taxon>
        <taxon>Chlorophyta</taxon>
        <taxon>core chlorophytes</taxon>
        <taxon>Trebouxiophyceae</taxon>
        <taxon>Chlorellales</taxon>
        <taxon>Chlorellaceae</taxon>
        <taxon>Chlorella clade</taxon>
        <taxon>Micractinium</taxon>
    </lineage>
</organism>
<dbReference type="Proteomes" id="UP000239649">
    <property type="component" value="Unassembled WGS sequence"/>
</dbReference>
<dbReference type="NCBIfam" id="NF001908">
    <property type="entry name" value="PRK00668.1"/>
    <property type="match status" value="1"/>
</dbReference>
<evidence type="ECO:0000256" key="5">
    <source>
        <dbReference type="ARBA" id="ARBA00022679"/>
    </source>
</evidence>
<comment type="caution">
    <text evidence="13">The sequence shown here is derived from an EMBL/GenBank/DDBJ whole genome shotgun (WGS) entry which is preliminary data.</text>
</comment>
<dbReference type="Pfam" id="PF00334">
    <property type="entry name" value="NDK"/>
    <property type="match status" value="1"/>
</dbReference>
<dbReference type="HAMAP" id="MF_00451">
    <property type="entry name" value="NDP_kinase"/>
    <property type="match status" value="1"/>
</dbReference>
<feature type="binding site" evidence="9">
    <location>
        <position position="162"/>
    </location>
    <ligand>
        <name>ATP</name>
        <dbReference type="ChEBI" id="CHEBI:30616"/>
    </ligand>
</feature>
<dbReference type="Gene3D" id="3.30.70.141">
    <property type="entry name" value="Nucleoside diphosphate kinase-like domain"/>
    <property type="match status" value="1"/>
</dbReference>
<dbReference type="EC" id="2.7.4.6" evidence="11"/>
<dbReference type="InterPro" id="IPR034907">
    <property type="entry name" value="NDK-like_dom"/>
</dbReference>
<dbReference type="PANTHER" id="PTHR11349">
    <property type="entry name" value="NUCLEOSIDE DIPHOSPHATE KINASE"/>
    <property type="match status" value="1"/>
</dbReference>
<evidence type="ECO:0000256" key="8">
    <source>
        <dbReference type="ARBA" id="ARBA00022840"/>
    </source>
</evidence>
<dbReference type="PROSITE" id="PS51374">
    <property type="entry name" value="NDPK_LIKE"/>
    <property type="match status" value="1"/>
</dbReference>
<dbReference type="CDD" id="cd04413">
    <property type="entry name" value="NDPk_I"/>
    <property type="match status" value="1"/>
</dbReference>
<dbReference type="STRING" id="554055.A0A2P6V3C6"/>
<dbReference type="GO" id="GO:0004550">
    <property type="term" value="F:nucleoside diphosphate kinase activity"/>
    <property type="evidence" value="ECO:0007669"/>
    <property type="project" value="UniProtKB-EC"/>
</dbReference>
<dbReference type="PRINTS" id="PR01243">
    <property type="entry name" value="NUCDPKINASE"/>
</dbReference>
<dbReference type="AlphaFoldDB" id="A0A2P6V3C6"/>
<evidence type="ECO:0000313" key="13">
    <source>
        <dbReference type="EMBL" id="PSC68585.1"/>
    </source>
</evidence>
<dbReference type="EMBL" id="LHPF02000035">
    <property type="protein sequence ID" value="PSC68585.1"/>
    <property type="molecule type" value="Genomic_DNA"/>
</dbReference>
<protein>
    <recommendedName>
        <fullName evidence="11">Nucleoside diphosphate kinase</fullName>
        <ecNumber evidence="11">2.7.4.6</ecNumber>
    </recommendedName>
</protein>
<accession>A0A2P6V3C6</accession>
<sequence length="220" mass="23444">MVATQMACCTRAAAPLVAARPQQQRVQAAFVAAPAKRLASIASISSGAELRVAAGSAAVCHAAAAGPVAVRAEISYVMIKPDGVQRGLVGEIISRFERKGFQLKGLKLFQCTKDIAEEHYKDLASKPFFPALVEYILSGPVVCMVWEGEGVVKSARKLIGATNPLESEPGTIRGDFAVKVGRNVVHGSDSVENGERETALWFGKDGVVAWEPTIKPWLVE</sequence>
<keyword evidence="8 11" id="KW-0067">ATP-binding</keyword>
<dbReference type="InterPro" id="IPR001564">
    <property type="entry name" value="Nucleoside_diP_kinase"/>
</dbReference>
<evidence type="ECO:0000256" key="10">
    <source>
        <dbReference type="RuleBase" id="RU004011"/>
    </source>
</evidence>
<evidence type="ECO:0000256" key="4">
    <source>
        <dbReference type="ARBA" id="ARBA00008142"/>
    </source>
</evidence>
<dbReference type="FunFam" id="3.30.70.141:FF:000002">
    <property type="entry name" value="Nucleoside diphosphate kinase"/>
    <property type="match status" value="1"/>
</dbReference>
<comment type="catalytic activity">
    <reaction evidence="2">
        <text>a ribonucleoside 5'-diphosphate + ATP = a ribonucleoside 5'-triphosphate + ADP</text>
        <dbReference type="Rhea" id="RHEA:18113"/>
        <dbReference type="ChEBI" id="CHEBI:30616"/>
        <dbReference type="ChEBI" id="CHEBI:57930"/>
        <dbReference type="ChEBI" id="CHEBI:61557"/>
        <dbReference type="ChEBI" id="CHEBI:456216"/>
        <dbReference type="EC" id="2.7.4.6"/>
    </reaction>
</comment>
<feature type="binding site" evidence="9">
    <location>
        <position position="80"/>
    </location>
    <ligand>
        <name>ATP</name>
        <dbReference type="ChEBI" id="CHEBI:30616"/>
    </ligand>
</feature>
<name>A0A2P6V3C6_9CHLO</name>
<keyword evidence="6 11" id="KW-0547">Nucleotide-binding</keyword>
<proteinExistence type="inferred from homology"/>
<dbReference type="GO" id="GO:0006183">
    <property type="term" value="P:GTP biosynthetic process"/>
    <property type="evidence" value="ECO:0007669"/>
    <property type="project" value="InterPro"/>
</dbReference>
<evidence type="ECO:0000256" key="3">
    <source>
        <dbReference type="ARBA" id="ARBA00001946"/>
    </source>
</evidence>
<dbReference type="OrthoDB" id="2162449at2759"/>
<dbReference type="GO" id="GO:0006241">
    <property type="term" value="P:CTP biosynthetic process"/>
    <property type="evidence" value="ECO:0007669"/>
    <property type="project" value="InterPro"/>
</dbReference>
<keyword evidence="14" id="KW-1185">Reference proteome</keyword>
<dbReference type="InterPro" id="IPR036850">
    <property type="entry name" value="NDK-like_dom_sf"/>
</dbReference>
<feature type="binding site" evidence="9">
    <location>
        <position position="173"/>
    </location>
    <ligand>
        <name>ATP</name>
        <dbReference type="ChEBI" id="CHEBI:30616"/>
    </ligand>
</feature>
<feature type="binding site" evidence="9">
    <location>
        <position position="128"/>
    </location>
    <ligand>
        <name>ATP</name>
        <dbReference type="ChEBI" id="CHEBI:30616"/>
    </ligand>
</feature>
<comment type="cofactor">
    <cofactor evidence="3">
        <name>Mg(2+)</name>
        <dbReference type="ChEBI" id="CHEBI:18420"/>
    </cofactor>
</comment>